<proteinExistence type="predicted"/>
<evidence type="ECO:0000313" key="2">
    <source>
        <dbReference type="EMBL" id="KXJ87482.1"/>
    </source>
</evidence>
<organism evidence="2 3">
    <name type="scientific">Microdochium bolleyi</name>
    <dbReference type="NCBI Taxonomy" id="196109"/>
    <lineage>
        <taxon>Eukaryota</taxon>
        <taxon>Fungi</taxon>
        <taxon>Dikarya</taxon>
        <taxon>Ascomycota</taxon>
        <taxon>Pezizomycotina</taxon>
        <taxon>Sordariomycetes</taxon>
        <taxon>Xylariomycetidae</taxon>
        <taxon>Xylariales</taxon>
        <taxon>Microdochiaceae</taxon>
        <taxon>Microdochium</taxon>
    </lineage>
</organism>
<keyword evidence="3" id="KW-1185">Reference proteome</keyword>
<dbReference type="InParanoid" id="A0A136IRB9"/>
<dbReference type="Proteomes" id="UP000070501">
    <property type="component" value="Unassembled WGS sequence"/>
</dbReference>
<name>A0A136IRB9_9PEZI</name>
<evidence type="ECO:0000256" key="1">
    <source>
        <dbReference type="SAM" id="SignalP"/>
    </source>
</evidence>
<dbReference type="AlphaFoldDB" id="A0A136IRB9"/>
<dbReference type="EMBL" id="KQ964262">
    <property type="protein sequence ID" value="KXJ87482.1"/>
    <property type="molecule type" value="Genomic_DNA"/>
</dbReference>
<feature type="chain" id="PRO_5007292994" evidence="1">
    <location>
        <begin position="26"/>
        <end position="269"/>
    </location>
</feature>
<keyword evidence="1" id="KW-0732">Signal</keyword>
<protein>
    <submittedName>
        <fullName evidence="2">Uncharacterized protein</fullName>
    </submittedName>
</protein>
<sequence length="269" mass="27101">MPVPYRRLPLLASAAMLTTSVAAHADIVPQLTAVHRDIGASDPTPTLEEAALITAGPDLRAIGASIIGYYPTGRTCYGGCCNGPECLYATACAGAEFFGPGGAGGTCGQGNTCISYTVKWATDSPTSVFWLGCSVPPNPSVPETLYRTTWQLTTSSTRRPSTQPTLAPPSDGGFTLPPGFTAPTIAPPPTGGLPPGWTTFAPAPFPCQTGFCLGDDPVSTTTKGTTAGSGSGSGSVPGAAPPARAGLLDGTARLLAAGVTVFWGIVVAL</sequence>
<reference evidence="3" key="1">
    <citation type="submission" date="2016-02" db="EMBL/GenBank/DDBJ databases">
        <title>Draft genome sequence of Microdochium bolleyi, a fungal endophyte of beachgrass.</title>
        <authorList>
            <consortium name="DOE Joint Genome Institute"/>
            <person name="David A.S."/>
            <person name="May G."/>
            <person name="Haridas S."/>
            <person name="Lim J."/>
            <person name="Wang M."/>
            <person name="Labutti K."/>
            <person name="Lipzen A."/>
            <person name="Barry K."/>
            <person name="Grigoriev I.V."/>
        </authorList>
    </citation>
    <scope>NUCLEOTIDE SEQUENCE [LARGE SCALE GENOMIC DNA]</scope>
    <source>
        <strain evidence="3">J235TASD1</strain>
    </source>
</reference>
<gene>
    <name evidence="2" type="ORF">Micbo1qcDRAFT_208105</name>
</gene>
<accession>A0A136IRB9</accession>
<feature type="signal peptide" evidence="1">
    <location>
        <begin position="1"/>
        <end position="25"/>
    </location>
</feature>
<dbReference type="OrthoDB" id="10561351at2759"/>
<evidence type="ECO:0000313" key="3">
    <source>
        <dbReference type="Proteomes" id="UP000070501"/>
    </source>
</evidence>